<dbReference type="EMBL" id="KN822187">
    <property type="protein sequence ID" value="KIM53194.1"/>
    <property type="molecule type" value="Genomic_DNA"/>
</dbReference>
<reference evidence="5 6" key="1">
    <citation type="submission" date="2014-04" db="EMBL/GenBank/DDBJ databases">
        <authorList>
            <consortium name="DOE Joint Genome Institute"/>
            <person name="Kuo A."/>
            <person name="Kohler A."/>
            <person name="Nagy L.G."/>
            <person name="Floudas D."/>
            <person name="Copeland A."/>
            <person name="Barry K.W."/>
            <person name="Cichocki N."/>
            <person name="Veneault-Fourrey C."/>
            <person name="LaButti K."/>
            <person name="Lindquist E.A."/>
            <person name="Lipzen A."/>
            <person name="Lundell T."/>
            <person name="Morin E."/>
            <person name="Murat C."/>
            <person name="Sun H."/>
            <person name="Tunlid A."/>
            <person name="Henrissat B."/>
            <person name="Grigoriev I.V."/>
            <person name="Hibbett D.S."/>
            <person name="Martin F."/>
            <person name="Nordberg H.P."/>
            <person name="Cantor M.N."/>
            <person name="Hua S.X."/>
        </authorList>
    </citation>
    <scope>NUCLEOTIDE SEQUENCE [LARGE SCALE GENOMIC DNA]</scope>
    <source>
        <strain evidence="5 6">Foug A</strain>
    </source>
</reference>
<feature type="domain" description="Suppressor of forked" evidence="4">
    <location>
        <begin position="3"/>
        <end position="69"/>
    </location>
</feature>
<evidence type="ECO:0000256" key="3">
    <source>
        <dbReference type="RuleBase" id="RU369035"/>
    </source>
</evidence>
<keyword evidence="3" id="KW-0507">mRNA processing</keyword>
<evidence type="ECO:0000256" key="2">
    <source>
        <dbReference type="ARBA" id="ARBA00023242"/>
    </source>
</evidence>
<dbReference type="STRING" id="1036808.A0A0C3D9Y7"/>
<dbReference type="PANTHER" id="PTHR19980:SF0">
    <property type="entry name" value="CLEAVAGE STIMULATION FACTOR SUBUNIT 3"/>
    <property type="match status" value="1"/>
</dbReference>
<evidence type="ECO:0000313" key="5">
    <source>
        <dbReference type="EMBL" id="KIM53194.1"/>
    </source>
</evidence>
<dbReference type="SUPFAM" id="SSF48452">
    <property type="entry name" value="TPR-like"/>
    <property type="match status" value="1"/>
</dbReference>
<dbReference type="InParanoid" id="A0A0C3D9Y7"/>
<dbReference type="Pfam" id="PF05843">
    <property type="entry name" value="Suf"/>
    <property type="match status" value="1"/>
</dbReference>
<dbReference type="AlphaFoldDB" id="A0A0C3D9Y7"/>
<gene>
    <name evidence="5" type="ORF">SCLCIDRAFT_32058</name>
</gene>
<dbReference type="HOGENOM" id="CLU_2135017_0_0_1"/>
<comment type="function">
    <text evidence="3">Component of the cleavage factor IA (CFIA) complex, which is involved in the endonucleolytic cleavage during polyadenylation-dependent pre-mRNA 3'-end formation.</text>
</comment>
<keyword evidence="1" id="KW-0677">Repeat</keyword>
<dbReference type="InterPro" id="IPR008847">
    <property type="entry name" value="Suf"/>
</dbReference>
<dbReference type="PANTHER" id="PTHR19980">
    <property type="entry name" value="RNA CLEAVAGE STIMULATION FACTOR"/>
    <property type="match status" value="1"/>
</dbReference>
<dbReference type="InterPro" id="IPR011990">
    <property type="entry name" value="TPR-like_helical_dom_sf"/>
</dbReference>
<keyword evidence="2 3" id="KW-0539">Nucleus</keyword>
<protein>
    <recommendedName>
        <fullName evidence="3">mRNA 3'-end-processing protein RNA14</fullName>
    </recommendedName>
</protein>
<evidence type="ECO:0000313" key="6">
    <source>
        <dbReference type="Proteomes" id="UP000053989"/>
    </source>
</evidence>
<dbReference type="Proteomes" id="UP000053989">
    <property type="component" value="Unassembled WGS sequence"/>
</dbReference>
<keyword evidence="6" id="KW-1185">Reference proteome</keyword>
<dbReference type="GO" id="GO:0003729">
    <property type="term" value="F:mRNA binding"/>
    <property type="evidence" value="ECO:0007669"/>
    <property type="project" value="TreeGrafter"/>
</dbReference>
<dbReference type="InterPro" id="IPR045243">
    <property type="entry name" value="Rna14-like"/>
</dbReference>
<dbReference type="GO" id="GO:0005634">
    <property type="term" value="C:nucleus"/>
    <property type="evidence" value="ECO:0007669"/>
    <property type="project" value="UniProtKB-SubCell"/>
</dbReference>
<proteinExistence type="predicted"/>
<dbReference type="Gene3D" id="1.25.40.1040">
    <property type="match status" value="1"/>
</dbReference>
<accession>A0A0C3D9Y7</accession>
<dbReference type="GO" id="GO:0180010">
    <property type="term" value="P:co-transcriptional mRNA 3'-end processing, cleavage and polyadenylation pathway"/>
    <property type="evidence" value="ECO:0007669"/>
    <property type="project" value="UniProtKB-UniRule"/>
</dbReference>
<sequence length="113" mass="12911">MKTSPSNRKVVSWAYEFALNHIGQDKDNGEIWCNYIQFIKAGKANIIWEEQQKMDALHKVYHWAPPTPTGIEDLSTKIVLVSSSLSPWTYIGRDKQPVEVDNWLYLTASGGWA</sequence>
<organism evidence="5 6">
    <name type="scientific">Scleroderma citrinum Foug A</name>
    <dbReference type="NCBI Taxonomy" id="1036808"/>
    <lineage>
        <taxon>Eukaryota</taxon>
        <taxon>Fungi</taxon>
        <taxon>Dikarya</taxon>
        <taxon>Basidiomycota</taxon>
        <taxon>Agaricomycotina</taxon>
        <taxon>Agaricomycetes</taxon>
        <taxon>Agaricomycetidae</taxon>
        <taxon>Boletales</taxon>
        <taxon>Sclerodermatineae</taxon>
        <taxon>Sclerodermataceae</taxon>
        <taxon>Scleroderma</taxon>
    </lineage>
</organism>
<evidence type="ECO:0000259" key="4">
    <source>
        <dbReference type="Pfam" id="PF05843"/>
    </source>
</evidence>
<comment type="subcellular location">
    <subcellularLocation>
        <location evidence="3">Nucleus</location>
    </subcellularLocation>
    <subcellularLocation>
        <location evidence="3">Cytoplasm</location>
    </subcellularLocation>
    <text evidence="3">Nucleus and/or cytoplasm.</text>
</comment>
<name>A0A0C3D9Y7_9AGAM</name>
<keyword evidence="3" id="KW-0963">Cytoplasm</keyword>
<dbReference type="OrthoDB" id="3052012at2759"/>
<dbReference type="GO" id="GO:0005737">
    <property type="term" value="C:cytoplasm"/>
    <property type="evidence" value="ECO:0007669"/>
    <property type="project" value="UniProtKB-SubCell"/>
</dbReference>
<evidence type="ECO:0000256" key="1">
    <source>
        <dbReference type="ARBA" id="ARBA00022737"/>
    </source>
</evidence>
<reference evidence="6" key="2">
    <citation type="submission" date="2015-01" db="EMBL/GenBank/DDBJ databases">
        <title>Evolutionary Origins and Diversification of the Mycorrhizal Mutualists.</title>
        <authorList>
            <consortium name="DOE Joint Genome Institute"/>
            <consortium name="Mycorrhizal Genomics Consortium"/>
            <person name="Kohler A."/>
            <person name="Kuo A."/>
            <person name="Nagy L.G."/>
            <person name="Floudas D."/>
            <person name="Copeland A."/>
            <person name="Barry K.W."/>
            <person name="Cichocki N."/>
            <person name="Veneault-Fourrey C."/>
            <person name="LaButti K."/>
            <person name="Lindquist E.A."/>
            <person name="Lipzen A."/>
            <person name="Lundell T."/>
            <person name="Morin E."/>
            <person name="Murat C."/>
            <person name="Riley R."/>
            <person name="Ohm R."/>
            <person name="Sun H."/>
            <person name="Tunlid A."/>
            <person name="Henrissat B."/>
            <person name="Grigoriev I.V."/>
            <person name="Hibbett D.S."/>
            <person name="Martin F."/>
        </authorList>
    </citation>
    <scope>NUCLEOTIDE SEQUENCE [LARGE SCALE GENOMIC DNA]</scope>
    <source>
        <strain evidence="6">Foug A</strain>
    </source>
</reference>